<keyword evidence="4" id="KW-0378">Hydrolase</keyword>
<name>A0ABR7KTD9_9SPHI</name>
<evidence type="ECO:0000259" key="7">
    <source>
        <dbReference type="Pfam" id="PF00728"/>
    </source>
</evidence>
<proteinExistence type="inferred from homology"/>
<evidence type="ECO:0000256" key="1">
    <source>
        <dbReference type="ARBA" id="ARBA00001231"/>
    </source>
</evidence>
<evidence type="ECO:0000256" key="5">
    <source>
        <dbReference type="ARBA" id="ARBA00023295"/>
    </source>
</evidence>
<feature type="domain" description="Beta-hexosaminidase bacterial type N-terminal" evidence="8">
    <location>
        <begin position="22"/>
        <end position="150"/>
    </location>
</feature>
<feature type="domain" description="Glycoside hydrolase family 20 catalytic" evidence="7">
    <location>
        <begin position="153"/>
        <end position="522"/>
    </location>
</feature>
<dbReference type="InterPro" id="IPR015882">
    <property type="entry name" value="HEX_bac_N"/>
</dbReference>
<feature type="signal peptide" evidence="6">
    <location>
        <begin position="1"/>
        <end position="19"/>
    </location>
</feature>
<dbReference type="InterPro" id="IPR017853">
    <property type="entry name" value="GH"/>
</dbReference>
<dbReference type="InterPro" id="IPR029018">
    <property type="entry name" value="Hex-like_dom2"/>
</dbReference>
<dbReference type="PIRSF" id="PIRSF001093">
    <property type="entry name" value="B-hxosamndse_ab_euk"/>
    <property type="match status" value="1"/>
</dbReference>
<feature type="chain" id="PRO_5045242861" description="beta-N-acetylhexosaminidase" evidence="6">
    <location>
        <begin position="20"/>
        <end position="558"/>
    </location>
</feature>
<dbReference type="EMBL" id="JACRYL010000011">
    <property type="protein sequence ID" value="MBC6111374.1"/>
    <property type="molecule type" value="Genomic_DNA"/>
</dbReference>
<evidence type="ECO:0000256" key="3">
    <source>
        <dbReference type="ARBA" id="ARBA00012663"/>
    </source>
</evidence>
<dbReference type="EC" id="3.2.1.52" evidence="3"/>
<protein>
    <recommendedName>
        <fullName evidence="3">beta-N-acetylhexosaminidase</fullName>
        <ecNumber evidence="3">3.2.1.52</ecNumber>
    </recommendedName>
</protein>
<dbReference type="Gene3D" id="3.20.20.80">
    <property type="entry name" value="Glycosidases"/>
    <property type="match status" value="1"/>
</dbReference>
<comment type="similarity">
    <text evidence="2">Belongs to the glycosyl hydrolase 20 family.</text>
</comment>
<comment type="caution">
    <text evidence="9">The sequence shown here is derived from an EMBL/GenBank/DDBJ whole genome shotgun (WGS) entry which is preliminary data.</text>
</comment>
<keyword evidence="6" id="KW-0732">Signal</keyword>
<dbReference type="Proteomes" id="UP000652755">
    <property type="component" value="Unassembled WGS sequence"/>
</dbReference>
<dbReference type="PRINTS" id="PR00738">
    <property type="entry name" value="GLHYDRLASE20"/>
</dbReference>
<comment type="catalytic activity">
    <reaction evidence="1">
        <text>Hydrolysis of terminal non-reducing N-acetyl-D-hexosamine residues in N-acetyl-beta-D-hexosaminides.</text>
        <dbReference type="EC" id="3.2.1.52"/>
    </reaction>
</comment>
<evidence type="ECO:0000313" key="9">
    <source>
        <dbReference type="EMBL" id="MBC6111374.1"/>
    </source>
</evidence>
<reference evidence="9 10" key="1">
    <citation type="submission" date="2020-08" db="EMBL/GenBank/DDBJ databases">
        <authorList>
            <person name="Sun Q."/>
            <person name="Inoue M."/>
        </authorList>
    </citation>
    <scope>NUCLEOTIDE SEQUENCE [LARGE SCALE GENOMIC DNA]</scope>
    <source>
        <strain evidence="9 10">CCM 8938</strain>
    </source>
</reference>
<evidence type="ECO:0000256" key="6">
    <source>
        <dbReference type="SAM" id="SignalP"/>
    </source>
</evidence>
<dbReference type="CDD" id="cd06563">
    <property type="entry name" value="GH20_chitobiase-like"/>
    <property type="match status" value="1"/>
</dbReference>
<dbReference type="RefSeq" id="WP_187071832.1">
    <property type="nucleotide sequence ID" value="NZ_JACRYL010000011.1"/>
</dbReference>
<evidence type="ECO:0000313" key="10">
    <source>
        <dbReference type="Proteomes" id="UP000652755"/>
    </source>
</evidence>
<dbReference type="Pfam" id="PF02838">
    <property type="entry name" value="Glyco_hydro_20b"/>
    <property type="match status" value="1"/>
</dbReference>
<dbReference type="SUPFAM" id="SSF51445">
    <property type="entry name" value="(Trans)glycosidases"/>
    <property type="match status" value="1"/>
</dbReference>
<evidence type="ECO:0000259" key="8">
    <source>
        <dbReference type="Pfam" id="PF02838"/>
    </source>
</evidence>
<dbReference type="Gene3D" id="3.30.379.10">
    <property type="entry name" value="Chitobiase/beta-hexosaminidase domain 2-like"/>
    <property type="match status" value="1"/>
</dbReference>
<sequence length="558" mass="64507">MKKIIFLFLSIAFCLNLSAQEVNIIPQPVKLEINPKTSPFKIDNRTQIIAPDSLINSISYLQDYLSKYYGITITRDSTSNKVSNIIKLGISNVKTTKPDYYELTSDNKQIQILSSSSKGIFYGIQTLIQLLPYSRKAFPVQVPSVNITDYPRFDYRGMHLDVSRHFFDVAFVKQYIDYLALHKMNYFHWHLTDDHGWRIEIKKYPKLAEIGAWRNGSIIGLWPGKGNENIKYQILPKEIKITPKDAVIKTDGIRYGGFYTQEQIKDVINYASKKYITIIPEIEMPAHSMAILAAYPELGTEPDKKYEVAETWGMMNKYNNVLQPSEKTFQFLEDILTEVMNLFPSQYIHIGGDEGSKVWWRKSEVSQQIMKANGLKDESELQSYFIRRMEKFVNSKGKTIIGWNEILQGGLAPNAVVMSWQGEKGGIDAAKLQHKAIMTPEIKMYFNHAQFVKEDSLTANKFSPLIDVYNYEPVPAELTPEQAKYIWGAQGCLWSEYITNPAKAEYMLFPRLDALSEILWSPKEKRNYPDFLKRLKTQFKRYDLMGITYSKRYLITSE</sequence>
<gene>
    <name evidence="9" type="ORF">H7U22_13190</name>
</gene>
<dbReference type="InterPro" id="IPR015883">
    <property type="entry name" value="Glyco_hydro_20_cat"/>
</dbReference>
<accession>A0ABR7KTD9</accession>
<organism evidence="9 10">
    <name type="scientific">Pedobacter fastidiosus</name>
    <dbReference type="NCBI Taxonomy" id="2765361"/>
    <lineage>
        <taxon>Bacteria</taxon>
        <taxon>Pseudomonadati</taxon>
        <taxon>Bacteroidota</taxon>
        <taxon>Sphingobacteriia</taxon>
        <taxon>Sphingobacteriales</taxon>
        <taxon>Sphingobacteriaceae</taxon>
        <taxon>Pedobacter</taxon>
    </lineage>
</organism>
<keyword evidence="5" id="KW-0326">Glycosidase</keyword>
<evidence type="ECO:0000256" key="4">
    <source>
        <dbReference type="ARBA" id="ARBA00022801"/>
    </source>
</evidence>
<dbReference type="SUPFAM" id="SSF55545">
    <property type="entry name" value="beta-N-acetylhexosaminidase-like domain"/>
    <property type="match status" value="1"/>
</dbReference>
<dbReference type="InterPro" id="IPR025705">
    <property type="entry name" value="Beta_hexosaminidase_sua/sub"/>
</dbReference>
<evidence type="ECO:0000256" key="2">
    <source>
        <dbReference type="ARBA" id="ARBA00006285"/>
    </source>
</evidence>
<dbReference type="Pfam" id="PF00728">
    <property type="entry name" value="Glyco_hydro_20"/>
    <property type="match status" value="1"/>
</dbReference>
<dbReference type="PANTHER" id="PTHR22600">
    <property type="entry name" value="BETA-HEXOSAMINIDASE"/>
    <property type="match status" value="1"/>
</dbReference>
<keyword evidence="10" id="KW-1185">Reference proteome</keyword>
<dbReference type="PANTHER" id="PTHR22600:SF57">
    <property type="entry name" value="BETA-N-ACETYLHEXOSAMINIDASE"/>
    <property type="match status" value="1"/>
</dbReference>